<dbReference type="InterPro" id="IPR036102">
    <property type="entry name" value="OsmC/Ohrsf"/>
</dbReference>
<name>A0ABY6BDZ1_9GAMM</name>
<evidence type="ECO:0000313" key="1">
    <source>
        <dbReference type="EMBL" id="UXI67325.1"/>
    </source>
</evidence>
<reference evidence="1" key="1">
    <citation type="submission" date="2022-09" db="EMBL/GenBank/DDBJ databases">
        <title>Tahibacter sp. nov., isolated from a fresh water.</title>
        <authorList>
            <person name="Baek J.H."/>
            <person name="Lee J.K."/>
            <person name="Kim J.M."/>
            <person name="Jeon C.O."/>
        </authorList>
    </citation>
    <scope>NUCLEOTIDE SEQUENCE</scope>
    <source>
        <strain evidence="1">W38</strain>
    </source>
</reference>
<keyword evidence="2" id="KW-1185">Reference proteome</keyword>
<proteinExistence type="predicted"/>
<organism evidence="1 2">
    <name type="scientific">Tahibacter amnicola</name>
    <dbReference type="NCBI Taxonomy" id="2976241"/>
    <lineage>
        <taxon>Bacteria</taxon>
        <taxon>Pseudomonadati</taxon>
        <taxon>Pseudomonadota</taxon>
        <taxon>Gammaproteobacteria</taxon>
        <taxon>Lysobacterales</taxon>
        <taxon>Rhodanobacteraceae</taxon>
        <taxon>Tahibacter</taxon>
    </lineage>
</organism>
<protein>
    <submittedName>
        <fullName evidence="1">OsmC family protein</fullName>
    </submittedName>
</protein>
<dbReference type="Gene3D" id="3.30.300.20">
    <property type="match status" value="1"/>
</dbReference>
<accession>A0ABY6BDZ1</accession>
<dbReference type="EMBL" id="CP104694">
    <property type="protein sequence ID" value="UXI67325.1"/>
    <property type="molecule type" value="Genomic_DNA"/>
</dbReference>
<sequence>MEHRITLDWRRNDGPFERGNYAREHRIRFDGGQMLRNSAAPDYGGDAAAANPEELLLAALASCHMLTILAVLANRGYVVEGYDDAPVAVLEKNAEGKMAVTRITLRPAIHFSGANQPSADELAKFHERAHSACFIANSIRSEVHIVPR</sequence>
<dbReference type="Pfam" id="PF02566">
    <property type="entry name" value="OsmC"/>
    <property type="match status" value="1"/>
</dbReference>
<dbReference type="PANTHER" id="PTHR42830">
    <property type="entry name" value="OSMOTICALLY INDUCIBLE FAMILY PROTEIN"/>
    <property type="match status" value="1"/>
</dbReference>
<dbReference type="InterPro" id="IPR003718">
    <property type="entry name" value="OsmC/Ohr_fam"/>
</dbReference>
<gene>
    <name evidence="1" type="ORF">N4264_21695</name>
</gene>
<dbReference type="InterPro" id="IPR015946">
    <property type="entry name" value="KH_dom-like_a/b"/>
</dbReference>
<dbReference type="SUPFAM" id="SSF82784">
    <property type="entry name" value="OsmC-like"/>
    <property type="match status" value="1"/>
</dbReference>
<dbReference type="PANTHER" id="PTHR42830:SF2">
    <property type="entry name" value="OSMC_OHR FAMILY PROTEIN"/>
    <property type="match status" value="1"/>
</dbReference>
<dbReference type="RefSeq" id="WP_261694300.1">
    <property type="nucleotide sequence ID" value="NZ_CP104694.1"/>
</dbReference>
<dbReference type="InterPro" id="IPR052707">
    <property type="entry name" value="OsmC_Ohr_Peroxiredoxin"/>
</dbReference>
<evidence type="ECO:0000313" key="2">
    <source>
        <dbReference type="Proteomes" id="UP001064632"/>
    </source>
</evidence>
<dbReference type="Proteomes" id="UP001064632">
    <property type="component" value="Chromosome"/>
</dbReference>